<evidence type="ECO:0000256" key="1">
    <source>
        <dbReference type="SAM" id="MobiDB-lite"/>
    </source>
</evidence>
<sequence length="178" mass="20407">MRRGSARVAVVSVIFLTVLACIYYTSYTNSVGPTQSSGPKLAEDSLSLKLIGVKDRIAESAVQNAIPLEWVERDSSVTSGVCPVLRSAKTDVDTVDKFKTFDFQPYWMKSKEYWDMHFEERYNERKEQWAKLPLKKTEKENANENFHQNIKNSGENITKKTKTAKGKNYKAKNEKRDN</sequence>
<accession>A0AAW2I6K5</accession>
<name>A0AAW2I6K5_9NEOP</name>
<comment type="caution">
    <text evidence="2">The sequence shown here is derived from an EMBL/GenBank/DDBJ whole genome shotgun (WGS) entry which is preliminary data.</text>
</comment>
<protein>
    <submittedName>
        <fullName evidence="2">Uncharacterized protein</fullName>
    </submittedName>
</protein>
<feature type="compositionally biased region" description="Polar residues" evidence="1">
    <location>
        <begin position="143"/>
        <end position="156"/>
    </location>
</feature>
<gene>
    <name evidence="2" type="ORF">PYX00_004661</name>
</gene>
<feature type="region of interest" description="Disordered" evidence="1">
    <location>
        <begin position="138"/>
        <end position="178"/>
    </location>
</feature>
<proteinExistence type="predicted"/>
<organism evidence="2">
    <name type="scientific">Menopon gallinae</name>
    <name type="common">poultry shaft louse</name>
    <dbReference type="NCBI Taxonomy" id="328185"/>
    <lineage>
        <taxon>Eukaryota</taxon>
        <taxon>Metazoa</taxon>
        <taxon>Ecdysozoa</taxon>
        <taxon>Arthropoda</taxon>
        <taxon>Hexapoda</taxon>
        <taxon>Insecta</taxon>
        <taxon>Pterygota</taxon>
        <taxon>Neoptera</taxon>
        <taxon>Paraneoptera</taxon>
        <taxon>Psocodea</taxon>
        <taxon>Troctomorpha</taxon>
        <taxon>Phthiraptera</taxon>
        <taxon>Amblycera</taxon>
        <taxon>Menoponidae</taxon>
        <taxon>Menopon</taxon>
    </lineage>
</organism>
<dbReference type="PROSITE" id="PS51257">
    <property type="entry name" value="PROKAR_LIPOPROTEIN"/>
    <property type="match status" value="1"/>
</dbReference>
<dbReference type="EMBL" id="JARGDH010000002">
    <property type="protein sequence ID" value="KAL0277323.1"/>
    <property type="molecule type" value="Genomic_DNA"/>
</dbReference>
<reference evidence="2" key="1">
    <citation type="journal article" date="2024" name="Gigascience">
        <title>Chromosome-level genome of the poultry shaft louse Menopon gallinae provides insight into the host-switching and adaptive evolution of parasitic lice.</title>
        <authorList>
            <person name="Xu Y."/>
            <person name="Ma L."/>
            <person name="Liu S."/>
            <person name="Liang Y."/>
            <person name="Liu Q."/>
            <person name="He Z."/>
            <person name="Tian L."/>
            <person name="Duan Y."/>
            <person name="Cai W."/>
            <person name="Li H."/>
            <person name="Song F."/>
        </authorList>
    </citation>
    <scope>NUCLEOTIDE SEQUENCE</scope>
    <source>
        <strain evidence="2">Cailab_2023a</strain>
    </source>
</reference>
<feature type="compositionally biased region" description="Basic residues" evidence="1">
    <location>
        <begin position="159"/>
        <end position="170"/>
    </location>
</feature>
<dbReference type="AlphaFoldDB" id="A0AAW2I6K5"/>
<evidence type="ECO:0000313" key="2">
    <source>
        <dbReference type="EMBL" id="KAL0277323.1"/>
    </source>
</evidence>